<proteinExistence type="predicted"/>
<dbReference type="Proteomes" id="UP001500456">
    <property type="component" value="Unassembled WGS sequence"/>
</dbReference>
<keyword evidence="2" id="KW-1185">Reference proteome</keyword>
<sequence length="103" mass="10970">MLDNLVSFGFQLISTLPLDHVLFPAQRAALQRIGAHVLVLGAEPGQAQDVEGTYTRFLDRHGATTLLAHSTSTFSGSHPGRSRTTALVDDLLSQLSPTTASTV</sequence>
<organism evidence="1 2">
    <name type="scientific">Streptomyces plumbiresistens</name>
    <dbReference type="NCBI Taxonomy" id="511811"/>
    <lineage>
        <taxon>Bacteria</taxon>
        <taxon>Bacillati</taxon>
        <taxon>Actinomycetota</taxon>
        <taxon>Actinomycetes</taxon>
        <taxon>Kitasatosporales</taxon>
        <taxon>Streptomycetaceae</taxon>
        <taxon>Streptomyces</taxon>
    </lineage>
</organism>
<dbReference type="EMBL" id="BAAAZX010000021">
    <property type="protein sequence ID" value="GAA4013258.1"/>
    <property type="molecule type" value="Genomic_DNA"/>
</dbReference>
<comment type="caution">
    <text evidence="1">The sequence shown here is derived from an EMBL/GenBank/DDBJ whole genome shotgun (WGS) entry which is preliminary data.</text>
</comment>
<name>A0ABP7SL43_9ACTN</name>
<accession>A0ABP7SL43</accession>
<evidence type="ECO:0000313" key="2">
    <source>
        <dbReference type="Proteomes" id="UP001500456"/>
    </source>
</evidence>
<gene>
    <name evidence="1" type="ORF">GCM10022232_64370</name>
</gene>
<reference evidence="2" key="1">
    <citation type="journal article" date="2019" name="Int. J. Syst. Evol. Microbiol.">
        <title>The Global Catalogue of Microorganisms (GCM) 10K type strain sequencing project: providing services to taxonomists for standard genome sequencing and annotation.</title>
        <authorList>
            <consortium name="The Broad Institute Genomics Platform"/>
            <consortium name="The Broad Institute Genome Sequencing Center for Infectious Disease"/>
            <person name="Wu L."/>
            <person name="Ma J."/>
        </authorList>
    </citation>
    <scope>NUCLEOTIDE SEQUENCE [LARGE SCALE GENOMIC DNA]</scope>
    <source>
        <strain evidence="2">JCM 16924</strain>
    </source>
</reference>
<protein>
    <submittedName>
        <fullName evidence="1">Uncharacterized protein</fullName>
    </submittedName>
</protein>
<evidence type="ECO:0000313" key="1">
    <source>
        <dbReference type="EMBL" id="GAA4013258.1"/>
    </source>
</evidence>